<comment type="caution">
    <text evidence="8">The sequence shown here is derived from an EMBL/GenBank/DDBJ whole genome shotgun (WGS) entry which is preliminary data.</text>
</comment>
<feature type="region of interest" description="Disordered" evidence="6">
    <location>
        <begin position="300"/>
        <end position="320"/>
    </location>
</feature>
<dbReference type="STRING" id="1125725.HMPREF1325_2312"/>
<name>U1FQB2_TRESO</name>
<reference evidence="10 11" key="1">
    <citation type="submission" date="2013-08" db="EMBL/GenBank/DDBJ databases">
        <authorList>
            <person name="Durkin A.S."/>
            <person name="Haft D.R."/>
            <person name="McCorrison J."/>
            <person name="Torralba M."/>
            <person name="Gillis M."/>
            <person name="Haft D.H."/>
            <person name="Methe B."/>
            <person name="Sutton G."/>
            <person name="Nelson K.E."/>
        </authorList>
    </citation>
    <scope>NUCLEOTIDE SEQUENCE [LARGE SCALE GENOMIC DNA]</scope>
    <source>
        <strain evidence="9 11">ATCC 35536</strain>
        <strain evidence="8 10">VPI DR56BR1116</strain>
    </source>
</reference>
<gene>
    <name evidence="9" type="ORF">HMPREF0860_0064</name>
    <name evidence="8" type="ORF">HMPREF1325_2312</name>
</gene>
<comment type="subcellular location">
    <subcellularLocation>
        <location evidence="1">Cell membrane</location>
        <topology evidence="1">Multi-pass membrane protein</topology>
    </subcellularLocation>
</comment>
<dbReference type="GO" id="GO:0005886">
    <property type="term" value="C:plasma membrane"/>
    <property type="evidence" value="ECO:0007669"/>
    <property type="project" value="UniProtKB-SubCell"/>
</dbReference>
<keyword evidence="4 7" id="KW-1133">Transmembrane helix</keyword>
<evidence type="ECO:0000256" key="1">
    <source>
        <dbReference type="ARBA" id="ARBA00004651"/>
    </source>
</evidence>
<dbReference type="OrthoDB" id="9778389at2"/>
<evidence type="ECO:0000313" key="8">
    <source>
        <dbReference type="EMBL" id="ERF61661.1"/>
    </source>
</evidence>
<accession>U1FQB2</accession>
<dbReference type="EMBL" id="AUZJ01000009">
    <property type="protein sequence ID" value="ERF61661.1"/>
    <property type="molecule type" value="Genomic_DNA"/>
</dbReference>
<keyword evidence="2" id="KW-1003">Cell membrane</keyword>
<evidence type="ECO:0000256" key="4">
    <source>
        <dbReference type="ARBA" id="ARBA00022989"/>
    </source>
</evidence>
<evidence type="ECO:0000256" key="6">
    <source>
        <dbReference type="SAM" id="MobiDB-lite"/>
    </source>
</evidence>
<dbReference type="CDD" id="cd06574">
    <property type="entry name" value="TM_PBP1_branched-chain-AA_like"/>
    <property type="match status" value="1"/>
</dbReference>
<evidence type="ECO:0000313" key="11">
    <source>
        <dbReference type="Proteomes" id="UP000016646"/>
    </source>
</evidence>
<dbReference type="PANTHER" id="PTHR32196">
    <property type="entry name" value="ABC TRANSPORTER PERMEASE PROTEIN YPHD-RELATED-RELATED"/>
    <property type="match status" value="1"/>
</dbReference>
<organism evidence="8 10">
    <name type="scientific">Treponema socranskii subsp. socranskii VPI DR56BR1116 = ATCC 35536</name>
    <dbReference type="NCBI Taxonomy" id="1125725"/>
    <lineage>
        <taxon>Bacteria</taxon>
        <taxon>Pseudomonadati</taxon>
        <taxon>Spirochaetota</taxon>
        <taxon>Spirochaetia</taxon>
        <taxon>Spirochaetales</taxon>
        <taxon>Treponemataceae</taxon>
        <taxon>Treponema</taxon>
    </lineage>
</organism>
<keyword evidence="3 7" id="KW-0812">Transmembrane</keyword>
<feature type="transmembrane region" description="Helical" evidence="7">
    <location>
        <begin position="211"/>
        <end position="232"/>
    </location>
</feature>
<keyword evidence="5 7" id="KW-0472">Membrane</keyword>
<feature type="transmembrane region" description="Helical" evidence="7">
    <location>
        <begin position="269"/>
        <end position="286"/>
    </location>
</feature>
<protein>
    <submittedName>
        <fullName evidence="8">Branched-chain amino acid ABC transporter, permease protein</fullName>
    </submittedName>
</protein>
<dbReference type="Proteomes" id="UP000016646">
    <property type="component" value="Unassembled WGS sequence"/>
</dbReference>
<evidence type="ECO:0000256" key="3">
    <source>
        <dbReference type="ARBA" id="ARBA00022692"/>
    </source>
</evidence>
<dbReference type="GO" id="GO:0022857">
    <property type="term" value="F:transmembrane transporter activity"/>
    <property type="evidence" value="ECO:0007669"/>
    <property type="project" value="InterPro"/>
</dbReference>
<dbReference type="InterPro" id="IPR001851">
    <property type="entry name" value="ABC_transp_permease"/>
</dbReference>
<feature type="transmembrane region" description="Helical" evidence="7">
    <location>
        <begin position="60"/>
        <end position="80"/>
    </location>
</feature>
<sequence length="320" mass="33324">MGLLFAVHGALAVGILWSVMTLGVYITFRILDIADLTVDGSFATGGAVSGVLIAHGVHPLLSLLAAFAAGMLAGLATGLLHTKIKIHVLLASILTMIALYSVNIRIMGKANTPLLGVNTVLTFFTDKCGFTAANASLAVGAVFVACIVVLMYWFFGTEIGSAMRATGNNERMVRALGVNTDTMKMLGLMLANGFVALSGGLVAQSQGYADVGMGTGVIVIGLASIIIGEVVFGKRFAFWYTLLSVVFGSIIYRIVIAIVLQLGLKSTDLKLFTAIIVASSLSVPVVKGSVAHRRRSAIPGTNASDAEVPRDTDVTDTAGK</sequence>
<dbReference type="Proteomes" id="UP000016412">
    <property type="component" value="Unassembled WGS sequence"/>
</dbReference>
<feature type="transmembrane region" description="Helical" evidence="7">
    <location>
        <begin position="239"/>
        <end position="263"/>
    </location>
</feature>
<dbReference type="Pfam" id="PF02653">
    <property type="entry name" value="BPD_transp_2"/>
    <property type="match status" value="1"/>
</dbReference>
<feature type="transmembrane region" description="Helical" evidence="7">
    <location>
        <begin position="6"/>
        <end position="26"/>
    </location>
</feature>
<evidence type="ECO:0000313" key="9">
    <source>
        <dbReference type="EMBL" id="ERK02689.1"/>
    </source>
</evidence>
<dbReference type="AlphaFoldDB" id="U1FQB2"/>
<feature type="compositionally biased region" description="Basic and acidic residues" evidence="6">
    <location>
        <begin position="307"/>
        <end position="320"/>
    </location>
</feature>
<dbReference type="RefSeq" id="WP_021329537.1">
    <property type="nucleotide sequence ID" value="NZ_AUZJ01000009.1"/>
</dbReference>
<dbReference type="eggNOG" id="COG4120">
    <property type="taxonomic scope" value="Bacteria"/>
</dbReference>
<dbReference type="PATRIC" id="fig|1125725.3.peg.376"/>
<evidence type="ECO:0000313" key="10">
    <source>
        <dbReference type="Proteomes" id="UP000016412"/>
    </source>
</evidence>
<feature type="transmembrane region" description="Helical" evidence="7">
    <location>
        <begin position="135"/>
        <end position="155"/>
    </location>
</feature>
<evidence type="ECO:0000256" key="5">
    <source>
        <dbReference type="ARBA" id="ARBA00023136"/>
    </source>
</evidence>
<evidence type="ECO:0000256" key="7">
    <source>
        <dbReference type="SAM" id="Phobius"/>
    </source>
</evidence>
<dbReference type="EMBL" id="AVQI01000050">
    <property type="protein sequence ID" value="ERK02689.1"/>
    <property type="molecule type" value="Genomic_DNA"/>
</dbReference>
<dbReference type="PANTHER" id="PTHR32196:SF69">
    <property type="entry name" value="BRANCHED-CHAIN AMINO ACID TRANSPORT SYSTEM, PERMEASE PROTEIN"/>
    <property type="match status" value="1"/>
</dbReference>
<keyword evidence="11" id="KW-1185">Reference proteome</keyword>
<feature type="transmembrane region" description="Helical" evidence="7">
    <location>
        <begin position="186"/>
        <end position="205"/>
    </location>
</feature>
<feature type="transmembrane region" description="Helical" evidence="7">
    <location>
        <begin position="87"/>
        <end position="106"/>
    </location>
</feature>
<evidence type="ECO:0000256" key="2">
    <source>
        <dbReference type="ARBA" id="ARBA00022475"/>
    </source>
</evidence>
<proteinExistence type="predicted"/>